<evidence type="ECO:0000313" key="7">
    <source>
        <dbReference type="Proteomes" id="UP000515563"/>
    </source>
</evidence>
<dbReference type="Pfam" id="PF24517">
    <property type="entry name" value="CBM96"/>
    <property type="match status" value="1"/>
</dbReference>
<dbReference type="GO" id="GO:0005576">
    <property type="term" value="C:extracellular region"/>
    <property type="evidence" value="ECO:0007669"/>
    <property type="project" value="UniProtKB-SubCell"/>
</dbReference>
<sequence>MARGVRGSVRLAAVLGTVAVVASGGVTVVPTIGAQAAPIRVVRTEADAVAKAAQTSDAVEIPDRTTPTTQTFANPDGSLTAKLSNAPVRVRRAGVWHDIDPTLEFRADGSVGPKATMSEVSLSGGGLSALAEVGLSNGSLQLKAPWNLPRPTLDGAKATYADVQPGLDIVVEATAEGVSYNLVVKSREAATNPALRSIHFPVTAPGLSIRANRPGGPAYVDKDGRLAVTAGDGVMWDSSQAAPQQKTGTVRSSAQAVEDGPDGAHVAEMDLSGDSTGLTLVPNSGLLTAPSTVYPVVLDPVLTTVSRTAWAAVWQIYPTTSFYKTTHSLGVGNEDFEQHKIVRSYFQFDTRGFAGKKVLAATLRTYEVHSASCSARSVSVSRTAPISTATTWNNQPAYQLEVGSQSFAHGYNTSCPDAYVEFPVTNSMVDTATKGYGTSTFRLRATDETDEIAWKQFDSTGQLEVNYVSQPAVPTGVGLTDPNLGCDSAATAPNVGARSITLSAVPRLTATDTGARVQVEYELYEGSTLIRTTRMGLDSPGIASPVTMDSRNLRQVTFHFRARTYYPYSSTGALASAYSASCYFKVDLLAPQKPIVTAKYGTEDVQDCADPKTTACPPAVPYGVVITFTFKATSTDVVRQEYWWLNSSSPVSVSGSTVMRPLVPQQEGYNRLFVRSYDAAGHPSETTEFEVNIQGASPPVGDWSFDDAQGSLVAADTATPAHPLTLNGATFGTAGRSGGSLKLDGVDDNAQSASPVVDTSNSFSVSAWVRLTSKKEAVVAAAAGSVGSAFELYYSASANRWVFLRMKTDTASPVVVQALSDQPPVLSAWTHITGVYEEGLGKIQLYVNGRLQAAGNVNYTDPGWKATGPLSIGQGKYNSVYTNRFPGSVDSVQIWQRGLNPQAVAAVANPRKNDEPVVSLAARWPLDNAVQGTDGIWRASDSIYGADLSVSGFGTSADQSTAFVDDIDDAEGRGRVLKFGGSAAEAVSLPRAVVDAEASFSVGVWVKLADPTKPMVIARQTGSGRDAWRLEWQPLDALFGRWVFARAQANSSEDDMAIYSDTLTRASDGWQLLVAQYDPQAKSETNAQPSGVIGLTVNKDATDGGRSAHDAPYRVGDTTVAGKGRATGSEFAGQMDDLRIYLGSLEGPAICKEYPDLDELTCPNAAG</sequence>
<dbReference type="GO" id="GO:0006955">
    <property type="term" value="P:immune response"/>
    <property type="evidence" value="ECO:0007669"/>
    <property type="project" value="InterPro"/>
</dbReference>
<feature type="domain" description="LamG-like jellyroll fold" evidence="5">
    <location>
        <begin position="761"/>
        <end position="902"/>
    </location>
</feature>
<dbReference type="InterPro" id="IPR042837">
    <property type="entry name" value="PTX3"/>
</dbReference>
<dbReference type="InterPro" id="IPR055372">
    <property type="entry name" value="CBM96"/>
</dbReference>
<dbReference type="KEGG" id="kqi:F1D05_36840"/>
<evidence type="ECO:0000256" key="1">
    <source>
        <dbReference type="ARBA" id="ARBA00004613"/>
    </source>
</evidence>
<accession>A0A7G6X889</accession>
<proteinExistence type="predicted"/>
<gene>
    <name evidence="6" type="ORF">F1D05_36840</name>
</gene>
<name>A0A7G6X889_9ACTN</name>
<keyword evidence="4" id="KW-1015">Disulfide bond</keyword>
<dbReference type="SMART" id="SM00560">
    <property type="entry name" value="LamGL"/>
    <property type="match status" value="1"/>
</dbReference>
<evidence type="ECO:0000256" key="3">
    <source>
        <dbReference type="ARBA" id="ARBA00022729"/>
    </source>
</evidence>
<dbReference type="Proteomes" id="UP000515563">
    <property type="component" value="Chromosome"/>
</dbReference>
<keyword evidence="7" id="KW-1185">Reference proteome</keyword>
<dbReference type="EMBL" id="CP043661">
    <property type="protein sequence ID" value="QNE22454.1"/>
    <property type="molecule type" value="Genomic_DNA"/>
</dbReference>
<dbReference type="InterPro" id="IPR013320">
    <property type="entry name" value="ConA-like_dom_sf"/>
</dbReference>
<evidence type="ECO:0000256" key="4">
    <source>
        <dbReference type="ARBA" id="ARBA00023157"/>
    </source>
</evidence>
<comment type="subcellular location">
    <subcellularLocation>
        <location evidence="1">Secreted</location>
    </subcellularLocation>
</comment>
<organism evidence="6 7">
    <name type="scientific">Kribbella qitaiheensis</name>
    <dbReference type="NCBI Taxonomy" id="1544730"/>
    <lineage>
        <taxon>Bacteria</taxon>
        <taxon>Bacillati</taxon>
        <taxon>Actinomycetota</taxon>
        <taxon>Actinomycetes</taxon>
        <taxon>Propionibacteriales</taxon>
        <taxon>Kribbellaceae</taxon>
        <taxon>Kribbella</taxon>
    </lineage>
</organism>
<dbReference type="RefSeq" id="WP_185444866.1">
    <property type="nucleotide sequence ID" value="NZ_CP043661.1"/>
</dbReference>
<keyword evidence="2" id="KW-0964">Secreted</keyword>
<dbReference type="NCBIfam" id="NF033679">
    <property type="entry name" value="DNRLRE_dom"/>
    <property type="match status" value="1"/>
</dbReference>
<dbReference type="PANTHER" id="PTHR46943">
    <property type="entry name" value="PENTRAXIN-RELATED PROTEIN PTX3"/>
    <property type="match status" value="1"/>
</dbReference>
<evidence type="ECO:0000256" key="2">
    <source>
        <dbReference type="ARBA" id="ARBA00022525"/>
    </source>
</evidence>
<evidence type="ECO:0000259" key="5">
    <source>
        <dbReference type="SMART" id="SM00560"/>
    </source>
</evidence>
<protein>
    <submittedName>
        <fullName evidence="6">LamG domain-containing protein</fullName>
    </submittedName>
</protein>
<keyword evidence="3" id="KW-0732">Signal</keyword>
<reference evidence="6 7" key="2">
    <citation type="journal article" date="2020" name="Microbiol. Resour. Announc.">
        <title>Antarctic desert soil bacteria exhibit high novel natural product potential, evaluated through long-read genome sequencing and comparative genomics.</title>
        <authorList>
            <person name="Benaud N."/>
            <person name="Edwards R.J."/>
            <person name="Amos T.G."/>
            <person name="D'Agostino P.M."/>
            <person name="Gutierrez-Chavez C."/>
            <person name="Montgomery K."/>
            <person name="Nicetic I."/>
            <person name="Ferrari B.C."/>
        </authorList>
    </citation>
    <scope>NUCLEOTIDE SEQUENCE [LARGE SCALE GENOMIC DNA]</scope>
    <source>
        <strain evidence="6 7">SPB151</strain>
    </source>
</reference>
<reference evidence="7" key="1">
    <citation type="submission" date="2019-09" db="EMBL/GenBank/DDBJ databases">
        <title>Antimicrobial potential of Antarctic Bacteria.</title>
        <authorList>
            <person name="Benaud N."/>
            <person name="Edwards R.J."/>
            <person name="Ferrari B.C."/>
        </authorList>
    </citation>
    <scope>NUCLEOTIDE SEQUENCE [LARGE SCALE GENOMIC DNA]</scope>
    <source>
        <strain evidence="7">SPB151</strain>
    </source>
</reference>
<dbReference type="Pfam" id="PF13385">
    <property type="entry name" value="Laminin_G_3"/>
    <property type="match status" value="2"/>
</dbReference>
<dbReference type="PANTHER" id="PTHR46943:SF1">
    <property type="entry name" value="PENTRAXIN-RELATED PROTEIN PTX3"/>
    <property type="match status" value="1"/>
</dbReference>
<dbReference type="SUPFAM" id="SSF49899">
    <property type="entry name" value="Concanavalin A-like lectins/glucanases"/>
    <property type="match status" value="2"/>
</dbReference>
<dbReference type="AlphaFoldDB" id="A0A7G6X889"/>
<evidence type="ECO:0000313" key="6">
    <source>
        <dbReference type="EMBL" id="QNE22454.1"/>
    </source>
</evidence>
<dbReference type="InterPro" id="IPR006558">
    <property type="entry name" value="LamG-like"/>
</dbReference>
<dbReference type="Gene3D" id="2.60.120.200">
    <property type="match status" value="2"/>
</dbReference>